<dbReference type="CDD" id="cd18186">
    <property type="entry name" value="BTB_POZ_ZBTB_KLHL-like"/>
    <property type="match status" value="1"/>
</dbReference>
<evidence type="ECO:0000256" key="7">
    <source>
        <dbReference type="PROSITE-ProRule" id="PRU00042"/>
    </source>
</evidence>
<keyword evidence="6" id="KW-0539">Nucleus</keyword>
<keyword evidence="3" id="KW-0677">Repeat</keyword>
<organism evidence="11 12">
    <name type="scientific">Mytilus coruscus</name>
    <name type="common">Sea mussel</name>
    <dbReference type="NCBI Taxonomy" id="42192"/>
    <lineage>
        <taxon>Eukaryota</taxon>
        <taxon>Metazoa</taxon>
        <taxon>Spiralia</taxon>
        <taxon>Lophotrochozoa</taxon>
        <taxon>Mollusca</taxon>
        <taxon>Bivalvia</taxon>
        <taxon>Autobranchia</taxon>
        <taxon>Pteriomorphia</taxon>
        <taxon>Mytilida</taxon>
        <taxon>Mytiloidea</taxon>
        <taxon>Mytilidae</taxon>
        <taxon>Mytilinae</taxon>
        <taxon>Mytilus</taxon>
    </lineage>
</organism>
<evidence type="ECO:0000256" key="1">
    <source>
        <dbReference type="ARBA" id="ARBA00004123"/>
    </source>
</evidence>
<dbReference type="PROSITE" id="PS50157">
    <property type="entry name" value="ZINC_FINGER_C2H2_2"/>
    <property type="match status" value="4"/>
</dbReference>
<dbReference type="Proteomes" id="UP000507470">
    <property type="component" value="Unassembled WGS sequence"/>
</dbReference>
<dbReference type="SMART" id="SM00355">
    <property type="entry name" value="ZnF_C2H2"/>
    <property type="match status" value="6"/>
</dbReference>
<dbReference type="PROSITE" id="PS00028">
    <property type="entry name" value="ZINC_FINGER_C2H2_1"/>
    <property type="match status" value="4"/>
</dbReference>
<dbReference type="InterPro" id="IPR011333">
    <property type="entry name" value="SKP1/BTB/POZ_sf"/>
</dbReference>
<dbReference type="InterPro" id="IPR013087">
    <property type="entry name" value="Znf_C2H2_type"/>
</dbReference>
<keyword evidence="5" id="KW-0862">Zinc</keyword>
<dbReference type="PANTHER" id="PTHR24394:SF29">
    <property type="entry name" value="MYONEURIN"/>
    <property type="match status" value="1"/>
</dbReference>
<comment type="subcellular location">
    <subcellularLocation>
        <location evidence="1">Nucleus</location>
    </subcellularLocation>
</comment>
<dbReference type="AlphaFoldDB" id="A0A6J8B8X8"/>
<evidence type="ECO:0000313" key="12">
    <source>
        <dbReference type="Proteomes" id="UP000507470"/>
    </source>
</evidence>
<dbReference type="InterPro" id="IPR036236">
    <property type="entry name" value="Znf_C2H2_sf"/>
</dbReference>
<feature type="compositionally biased region" description="Polar residues" evidence="8">
    <location>
        <begin position="212"/>
        <end position="231"/>
    </location>
</feature>
<keyword evidence="4 7" id="KW-0863">Zinc-finger</keyword>
<evidence type="ECO:0000259" key="9">
    <source>
        <dbReference type="PROSITE" id="PS50097"/>
    </source>
</evidence>
<keyword evidence="2" id="KW-0479">Metal-binding</keyword>
<dbReference type="SUPFAM" id="SSF54695">
    <property type="entry name" value="POZ domain"/>
    <property type="match status" value="1"/>
</dbReference>
<feature type="region of interest" description="Disordered" evidence="8">
    <location>
        <begin position="335"/>
        <end position="373"/>
    </location>
</feature>
<feature type="region of interest" description="Disordered" evidence="8">
    <location>
        <begin position="211"/>
        <end position="231"/>
    </location>
</feature>
<dbReference type="EMBL" id="CACVKT020002880">
    <property type="protein sequence ID" value="CAC5380325.1"/>
    <property type="molecule type" value="Genomic_DNA"/>
</dbReference>
<feature type="domain" description="C2H2-type" evidence="10">
    <location>
        <begin position="453"/>
        <end position="480"/>
    </location>
</feature>
<accession>A0A6J8B8X8</accession>
<dbReference type="GO" id="GO:0008270">
    <property type="term" value="F:zinc ion binding"/>
    <property type="evidence" value="ECO:0007669"/>
    <property type="project" value="UniProtKB-KW"/>
</dbReference>
<sequence length="595" mass="68295">MHLEPIMKIEIHHYQNQLLHSLYELQKKNVICDVALESNRGDIYVHRLVLIANQFMCANLNSYYTELQKLEKKKERIDCTKFSPEMVEALVTLVYTGKIDIENKHVNDLLLLCDDLNFKTACQAIRQQIDMIDKNRSNYDRFDGYLLSHDSCVIPVTSLEHCCSADIPISVLDIKKECMDDSVCESLDISEQSESCKLPVQVDSIKHETSPNKKSMFSIGDTTSESCSGDQNAKLPENLDLHAIDNAGLSFKTSLSNDTLESVYPIAAYKTSESGLQLLSQSDTCILHLSDSNTNSESKETQLNSTHAHGDQTKLVKAMIRQKILTKKRPASKRKKTYCETEDTNYVPVGPDERGDELKEGTQNSGEKKDSYSRQCQRCPKYAPPFYSPSEYNKHLKEIHRTFPCTICPDKYPVVPCDEEMTKNMKIETEDESFHDSSSAVTTLNNTNDQPGYICCFCGKNIKTKSGHRRHEISHSDNDKKKRECHICNKTFVDNAHFLGHMHTHMGYKPYKCEKCKLQYTYKATYKRHLKVCKTPTAKTFKCSMCPQIFERKDVLSDHMIGKHKKGVDRFRCQICNKGFRYRSSKSKHNRKYHL</sequence>
<evidence type="ECO:0000256" key="3">
    <source>
        <dbReference type="ARBA" id="ARBA00022737"/>
    </source>
</evidence>
<dbReference type="InterPro" id="IPR000210">
    <property type="entry name" value="BTB/POZ_dom"/>
</dbReference>
<evidence type="ECO:0000256" key="6">
    <source>
        <dbReference type="ARBA" id="ARBA00023242"/>
    </source>
</evidence>
<reference evidence="11 12" key="1">
    <citation type="submission" date="2020-06" db="EMBL/GenBank/DDBJ databases">
        <authorList>
            <person name="Li R."/>
            <person name="Bekaert M."/>
        </authorList>
    </citation>
    <scope>NUCLEOTIDE SEQUENCE [LARGE SCALE GENOMIC DNA]</scope>
    <source>
        <strain evidence="12">wild</strain>
    </source>
</reference>
<dbReference type="GO" id="GO:0000981">
    <property type="term" value="F:DNA-binding transcription factor activity, RNA polymerase II-specific"/>
    <property type="evidence" value="ECO:0007669"/>
    <property type="project" value="TreeGrafter"/>
</dbReference>
<dbReference type="OrthoDB" id="10261408at2759"/>
<protein>
    <submittedName>
        <fullName evidence="11">KRAB</fullName>
    </submittedName>
</protein>
<feature type="compositionally biased region" description="Basic and acidic residues" evidence="8">
    <location>
        <begin position="351"/>
        <end position="372"/>
    </location>
</feature>
<keyword evidence="12" id="KW-1185">Reference proteome</keyword>
<dbReference type="SUPFAM" id="SSF57667">
    <property type="entry name" value="beta-beta-alpha zinc fingers"/>
    <property type="match status" value="3"/>
</dbReference>
<name>A0A6J8B8X8_MYTCO</name>
<gene>
    <name evidence="11" type="ORF">MCOR_16295</name>
</gene>
<evidence type="ECO:0000256" key="5">
    <source>
        <dbReference type="ARBA" id="ARBA00022833"/>
    </source>
</evidence>
<feature type="domain" description="BTB" evidence="9">
    <location>
        <begin position="32"/>
        <end position="103"/>
    </location>
</feature>
<dbReference type="PROSITE" id="PS50097">
    <property type="entry name" value="BTB"/>
    <property type="match status" value="1"/>
</dbReference>
<evidence type="ECO:0000259" key="10">
    <source>
        <dbReference type="PROSITE" id="PS50157"/>
    </source>
</evidence>
<dbReference type="Pfam" id="PF00651">
    <property type="entry name" value="BTB"/>
    <property type="match status" value="1"/>
</dbReference>
<dbReference type="Gene3D" id="3.30.710.10">
    <property type="entry name" value="Potassium Channel Kv1.1, Chain A"/>
    <property type="match status" value="1"/>
</dbReference>
<evidence type="ECO:0000256" key="4">
    <source>
        <dbReference type="ARBA" id="ARBA00022771"/>
    </source>
</evidence>
<evidence type="ECO:0000256" key="8">
    <source>
        <dbReference type="SAM" id="MobiDB-lite"/>
    </source>
</evidence>
<proteinExistence type="predicted"/>
<dbReference type="PANTHER" id="PTHR24394">
    <property type="entry name" value="ZINC FINGER PROTEIN"/>
    <property type="match status" value="1"/>
</dbReference>
<dbReference type="Pfam" id="PF00096">
    <property type="entry name" value="zf-C2H2"/>
    <property type="match status" value="1"/>
</dbReference>
<evidence type="ECO:0000313" key="11">
    <source>
        <dbReference type="EMBL" id="CAC5380325.1"/>
    </source>
</evidence>
<feature type="domain" description="C2H2-type" evidence="10">
    <location>
        <begin position="541"/>
        <end position="564"/>
    </location>
</feature>
<feature type="domain" description="C2H2-type" evidence="10">
    <location>
        <begin position="571"/>
        <end position="595"/>
    </location>
</feature>
<dbReference type="GO" id="GO:0005634">
    <property type="term" value="C:nucleus"/>
    <property type="evidence" value="ECO:0007669"/>
    <property type="project" value="UniProtKB-SubCell"/>
</dbReference>
<evidence type="ECO:0000256" key="2">
    <source>
        <dbReference type="ARBA" id="ARBA00022723"/>
    </source>
</evidence>
<feature type="domain" description="C2H2-type" evidence="10">
    <location>
        <begin position="483"/>
        <end position="510"/>
    </location>
</feature>
<dbReference type="Gene3D" id="3.30.160.60">
    <property type="entry name" value="Classic Zinc Finger"/>
    <property type="match status" value="2"/>
</dbReference>